<comment type="caution">
    <text evidence="1">The sequence shown here is derived from an EMBL/GenBank/DDBJ whole genome shotgun (WGS) entry which is preliminary data.</text>
</comment>
<dbReference type="VEuPathDB" id="MicrosporidiaDB:TUBRATIS_25670"/>
<evidence type="ECO:0000313" key="2">
    <source>
        <dbReference type="Proteomes" id="UP000282876"/>
    </source>
</evidence>
<sequence>MLLILIQFLTFQSTPIKSRSSFELCKFYNSYKSFVKQSNISNELLLLKKYYQSQPENYDLYTKIFHELQLENKKICFELRYVNCVSYSSIARIIYCSAGIILYNLYKNYLINFAFFANKICKKRQRLNKLYFNLIKTISAKEKDVVYLFITQFIPEYLVNETSQYTFYKKMNEFYEQNDKFYKTRSNFYDDFFYYKFVSNNKNHLIPFQLFLIRKILISYEFKSIQNTFKELNFFNLYLNNEIKIELFLTNLYIFLSFTFIKSRLITLFLFGKKELLCIKFLPMYKLIILFRLQLNIRMYFNLFIKKCYFFGDKIELIEYCDKLCKISYEKIDLKNKYNEEEKEIINKIINK</sequence>
<dbReference type="Proteomes" id="UP000282876">
    <property type="component" value="Unassembled WGS sequence"/>
</dbReference>
<gene>
    <name evidence="1" type="ORF">TUBRATIS_25670</name>
</gene>
<protein>
    <submittedName>
        <fullName evidence="1">Uncharacterized protein</fullName>
    </submittedName>
</protein>
<dbReference type="AlphaFoldDB" id="A0A437AIV2"/>
<dbReference type="EMBL" id="RCSS01000694">
    <property type="protein sequence ID" value="RVD90997.1"/>
    <property type="molecule type" value="Genomic_DNA"/>
</dbReference>
<reference evidence="1 2" key="1">
    <citation type="submission" date="2018-10" db="EMBL/GenBank/DDBJ databases">
        <title>Draft genome sequence of the microsporidian Tubulinosema ratisbonensis.</title>
        <authorList>
            <person name="Polonais V."/>
            <person name="Peyretaillade E."/>
            <person name="Niehus S."/>
            <person name="Wawrzyniak I."/>
            <person name="Franchet A."/>
            <person name="Gaspin C."/>
            <person name="Reichstadt M."/>
            <person name="Belser C."/>
            <person name="Labadie K."/>
            <person name="Delbac F."/>
            <person name="Ferrandon D."/>
        </authorList>
    </citation>
    <scope>NUCLEOTIDE SEQUENCE [LARGE SCALE GENOMIC DNA]</scope>
    <source>
        <strain evidence="1 2">Franzen</strain>
    </source>
</reference>
<proteinExistence type="predicted"/>
<evidence type="ECO:0000313" key="1">
    <source>
        <dbReference type="EMBL" id="RVD90997.1"/>
    </source>
</evidence>
<accession>A0A437AIV2</accession>
<organism evidence="1 2">
    <name type="scientific">Tubulinosema ratisbonensis</name>
    <dbReference type="NCBI Taxonomy" id="291195"/>
    <lineage>
        <taxon>Eukaryota</taxon>
        <taxon>Fungi</taxon>
        <taxon>Fungi incertae sedis</taxon>
        <taxon>Microsporidia</taxon>
        <taxon>Tubulinosematoidea</taxon>
        <taxon>Tubulinosematidae</taxon>
        <taxon>Tubulinosema</taxon>
    </lineage>
</organism>
<name>A0A437AIV2_9MICR</name>
<keyword evidence="2" id="KW-1185">Reference proteome</keyword>